<dbReference type="EMBL" id="KQ091674">
    <property type="protein sequence ID" value="KMS94637.1"/>
    <property type="molecule type" value="Genomic_DNA"/>
</dbReference>
<dbReference type="Gramene" id="KMS94637">
    <property type="protein sequence ID" value="KMS94637"/>
    <property type="gene ID" value="BVRB_016750"/>
</dbReference>
<dbReference type="Proteomes" id="UP000035740">
    <property type="component" value="Unassembled WGS sequence"/>
</dbReference>
<organism evidence="1 2">
    <name type="scientific">Beta vulgaris subsp. vulgaris</name>
    <name type="common">Beet</name>
    <dbReference type="NCBI Taxonomy" id="3555"/>
    <lineage>
        <taxon>Eukaryota</taxon>
        <taxon>Viridiplantae</taxon>
        <taxon>Streptophyta</taxon>
        <taxon>Embryophyta</taxon>
        <taxon>Tracheophyta</taxon>
        <taxon>Spermatophyta</taxon>
        <taxon>Magnoliopsida</taxon>
        <taxon>eudicotyledons</taxon>
        <taxon>Gunneridae</taxon>
        <taxon>Pentapetalae</taxon>
        <taxon>Caryophyllales</taxon>
        <taxon>Chenopodiaceae</taxon>
        <taxon>Betoideae</taxon>
        <taxon>Beta</taxon>
    </lineage>
</organism>
<proteinExistence type="predicted"/>
<protein>
    <submittedName>
        <fullName evidence="1">Uncharacterized protein</fullName>
    </submittedName>
</protein>
<evidence type="ECO:0000313" key="1">
    <source>
        <dbReference type="EMBL" id="KMS94637.1"/>
    </source>
</evidence>
<dbReference type="AlphaFoldDB" id="A0A0J8B480"/>
<reference evidence="1 2" key="1">
    <citation type="journal article" date="2014" name="Nature">
        <title>The genome of the recently domesticated crop plant sugar beet (Beta vulgaris).</title>
        <authorList>
            <person name="Dohm J.C."/>
            <person name="Minoche A.E."/>
            <person name="Holtgrawe D."/>
            <person name="Capella-Gutierrez S."/>
            <person name="Zakrzewski F."/>
            <person name="Tafer H."/>
            <person name="Rupp O."/>
            <person name="Sorensen T.R."/>
            <person name="Stracke R."/>
            <person name="Reinhardt R."/>
            <person name="Goesmann A."/>
            <person name="Kraft T."/>
            <person name="Schulz B."/>
            <person name="Stadler P.F."/>
            <person name="Schmidt T."/>
            <person name="Gabaldon T."/>
            <person name="Lehrach H."/>
            <person name="Weisshaar B."/>
            <person name="Himmelbauer H."/>
        </authorList>
    </citation>
    <scope>NUCLEOTIDE SEQUENCE [LARGE SCALE GENOMIC DNA]</scope>
    <source>
        <tissue evidence="1">Taproot</tissue>
    </source>
</reference>
<sequence>MPTEPWISSDVASSVCFSGRNLSEKTLLAQRYRRPFPCAFFARHPYGGVRWTSKAWSVLHPKCEHCWLGLRSVVEPQGAQCCVGAVARASQPQVKRFTHCTDDARARVDFLGNVKAHACRCRLMVLPG</sequence>
<accession>A0A0J8B480</accession>
<evidence type="ECO:0000313" key="2">
    <source>
        <dbReference type="Proteomes" id="UP000035740"/>
    </source>
</evidence>
<keyword evidence="2" id="KW-1185">Reference proteome</keyword>
<gene>
    <name evidence="1" type="ORF">BVRB_016750</name>
</gene>
<name>A0A0J8B480_BETVV</name>